<dbReference type="Proteomes" id="UP000002730">
    <property type="component" value="Chromosome"/>
</dbReference>
<dbReference type="UniPathway" id="UPA00148"/>
<evidence type="ECO:0000313" key="4">
    <source>
        <dbReference type="EMBL" id="ADL51964.1"/>
    </source>
</evidence>
<dbReference type="GO" id="GO:0016994">
    <property type="term" value="F:precorrin-6A reductase activity"/>
    <property type="evidence" value="ECO:0007669"/>
    <property type="project" value="InterPro"/>
</dbReference>
<dbReference type="HOGENOM" id="CLU_068627_0_0_9"/>
<gene>
    <name evidence="4" type="ordered locus">Clocel_2224</name>
</gene>
<dbReference type="PANTHER" id="PTHR36925">
    <property type="entry name" value="COBALT-PRECORRIN-6A REDUCTASE"/>
    <property type="match status" value="1"/>
</dbReference>
<keyword evidence="3" id="KW-0560">Oxidoreductase</keyword>
<dbReference type="GO" id="GO:0009236">
    <property type="term" value="P:cobalamin biosynthetic process"/>
    <property type="evidence" value="ECO:0007669"/>
    <property type="project" value="UniProtKB-UniPathway"/>
</dbReference>
<keyword evidence="2" id="KW-0169">Cobalamin biosynthesis</keyword>
<dbReference type="InterPro" id="IPR003723">
    <property type="entry name" value="Precorrin-6x_reduct"/>
</dbReference>
<accession>D9SNZ9</accession>
<name>D9SNZ9_CLOC7</name>
<evidence type="ECO:0000256" key="1">
    <source>
        <dbReference type="ARBA" id="ARBA00004953"/>
    </source>
</evidence>
<dbReference type="EMBL" id="CP002160">
    <property type="protein sequence ID" value="ADL51964.1"/>
    <property type="molecule type" value="Genomic_DNA"/>
</dbReference>
<evidence type="ECO:0000313" key="5">
    <source>
        <dbReference type="Proteomes" id="UP000002730"/>
    </source>
</evidence>
<evidence type="ECO:0000256" key="3">
    <source>
        <dbReference type="ARBA" id="ARBA00023002"/>
    </source>
</evidence>
<dbReference type="STRING" id="573061.Clocel_2224"/>
<comment type="pathway">
    <text evidence="1">Cofactor biosynthesis; adenosylcobalamin biosynthesis.</text>
</comment>
<dbReference type="eggNOG" id="COG2099">
    <property type="taxonomic scope" value="Bacteria"/>
</dbReference>
<evidence type="ECO:0000256" key="2">
    <source>
        <dbReference type="ARBA" id="ARBA00022573"/>
    </source>
</evidence>
<protein>
    <submittedName>
        <fullName evidence="4">Precorrin-6x reductase</fullName>
    </submittedName>
</protein>
<organism evidence="4 5">
    <name type="scientific">Clostridium cellulovorans (strain ATCC 35296 / DSM 3052 / OCM 3 / 743B)</name>
    <dbReference type="NCBI Taxonomy" id="573061"/>
    <lineage>
        <taxon>Bacteria</taxon>
        <taxon>Bacillati</taxon>
        <taxon>Bacillota</taxon>
        <taxon>Clostridia</taxon>
        <taxon>Eubacteriales</taxon>
        <taxon>Clostridiaceae</taxon>
        <taxon>Clostridium</taxon>
    </lineage>
</organism>
<reference evidence="4 5" key="1">
    <citation type="submission" date="2010-08" db="EMBL/GenBank/DDBJ databases">
        <title>Complete sequence of Clostridium cellulovorans 743B.</title>
        <authorList>
            <consortium name="US DOE Joint Genome Institute"/>
            <person name="Lucas S."/>
            <person name="Copeland A."/>
            <person name="Lapidus A."/>
            <person name="Cheng J.-F."/>
            <person name="Bruce D."/>
            <person name="Goodwin L."/>
            <person name="Pitluck S."/>
            <person name="Chertkov O."/>
            <person name="Detter J.C."/>
            <person name="Han C."/>
            <person name="Tapia R."/>
            <person name="Land M."/>
            <person name="Hauser L."/>
            <person name="Chang Y.-J."/>
            <person name="Jeffries C."/>
            <person name="Kyrpides N."/>
            <person name="Ivanova N."/>
            <person name="Mikhailova N."/>
            <person name="Hemme C.L."/>
            <person name="Woyke T."/>
        </authorList>
    </citation>
    <scope>NUCLEOTIDE SEQUENCE [LARGE SCALE GENOMIC DNA]</scope>
    <source>
        <strain evidence="5">ATCC 35296 / DSM 3052 / OCM 3 / 743B</strain>
    </source>
</reference>
<sequence length="256" mass="28508">MLKNAKTDIIIIAGTTEARELIESLEKYNISILATVATEMGAQALKGTNAEIYENRLDYNGFVKFFTDRKPSCVIDASHPFADIVSKNVKAACAENNIKYIRYQRPKELYEYEKIILAKDSKDAALKAKNIEGNILLTTGVKTLEDYMDLIDDFFNRVFVRILDNKTSIDKCKGLGIQDEHVFSLSPPFSTEDNINLIKRLNAKAIVTKDSGKAGAIEEKILAAKAMDIPVILIQRPADSGVGDLDEVIRWATESL</sequence>
<dbReference type="PROSITE" id="PS51014">
    <property type="entry name" value="COBK_CBIJ"/>
    <property type="match status" value="1"/>
</dbReference>
<dbReference type="Pfam" id="PF02571">
    <property type="entry name" value="CbiJ"/>
    <property type="match status" value="1"/>
</dbReference>
<dbReference type="AlphaFoldDB" id="D9SNZ9"/>
<dbReference type="OrthoDB" id="9780707at2"/>
<proteinExistence type="predicted"/>
<dbReference type="NCBIfam" id="TIGR00715">
    <property type="entry name" value="precor6x_red"/>
    <property type="match status" value="1"/>
</dbReference>
<dbReference type="RefSeq" id="WP_010076810.1">
    <property type="nucleotide sequence ID" value="NC_014393.1"/>
</dbReference>
<keyword evidence="5" id="KW-1185">Reference proteome</keyword>
<dbReference type="KEGG" id="ccb:Clocel_2224"/>
<dbReference type="PANTHER" id="PTHR36925:SF1">
    <property type="entry name" value="COBALT-PRECORRIN-6A REDUCTASE"/>
    <property type="match status" value="1"/>
</dbReference>